<dbReference type="OrthoDB" id="6512439at2759"/>
<evidence type="ECO:0008006" key="6">
    <source>
        <dbReference type="Google" id="ProtNLM"/>
    </source>
</evidence>
<dbReference type="Proteomes" id="UP000790347">
    <property type="component" value="Unassembled WGS sequence"/>
</dbReference>
<evidence type="ECO:0000256" key="1">
    <source>
        <dbReference type="SAM" id="Coils"/>
    </source>
</evidence>
<feature type="signal peptide" evidence="3">
    <location>
        <begin position="1"/>
        <end position="16"/>
    </location>
</feature>
<reference evidence="4" key="2">
    <citation type="journal article" date="2022" name="Res Sq">
        <title>Comparative Genomics Reveals Insights into the Divergent Evolution of Astigmatic Mites and Household Pest Adaptations.</title>
        <authorList>
            <person name="Xiong Q."/>
            <person name="Wan A.T.-Y."/>
            <person name="Liu X.-Y."/>
            <person name="Fung C.S.-H."/>
            <person name="Xiao X."/>
            <person name="Malainual N."/>
            <person name="Hou J."/>
            <person name="Wang L."/>
            <person name="Wang M."/>
            <person name="Yang K."/>
            <person name="Cui Y."/>
            <person name="Leung E."/>
            <person name="Nong W."/>
            <person name="Shin S.-K."/>
            <person name="Au S."/>
            <person name="Jeong K.Y."/>
            <person name="Chew F.T."/>
            <person name="Hui J."/>
            <person name="Leung T.F."/>
            <person name="Tungtrongchitr A."/>
            <person name="Zhong N."/>
            <person name="Liu Z."/>
            <person name="Tsui S."/>
        </authorList>
    </citation>
    <scope>NUCLEOTIDE SEQUENCE</scope>
    <source>
        <strain evidence="4">Derf</strain>
        <tissue evidence="4">Whole organism</tissue>
    </source>
</reference>
<evidence type="ECO:0000313" key="4">
    <source>
        <dbReference type="EMBL" id="KAH9521972.1"/>
    </source>
</evidence>
<sequence>MKTFIVVCMLAAVALAQHEHHDEHHHEHHSIVEDLIKRGHALLHLVRETFEQHRGNEHLLDALQHQAVLVEALVKDLESQHECENIFELHHIHLIEEDLLHYENRIGEEIAILNQERHHEHHGAEELIRRGEELLRRAQDVVEQHRHHGDREMEAIEHEMHAVHRLIEEIRERPHGHDFTRDEESLKRHEDSLAKLLERVHHRHHHDEHHHDEHHHHEHDN</sequence>
<evidence type="ECO:0000256" key="3">
    <source>
        <dbReference type="SAM" id="SignalP"/>
    </source>
</evidence>
<accession>A0A922I5N2</accession>
<reference evidence="4" key="1">
    <citation type="submission" date="2013-05" db="EMBL/GenBank/DDBJ databases">
        <authorList>
            <person name="Yim A.K.Y."/>
            <person name="Chan T.F."/>
            <person name="Ji K.M."/>
            <person name="Liu X.Y."/>
            <person name="Zhou J.W."/>
            <person name="Li R.Q."/>
            <person name="Yang K.Y."/>
            <person name="Li J."/>
            <person name="Li M."/>
            <person name="Law P.T.W."/>
            <person name="Wu Y.L."/>
            <person name="Cai Z.L."/>
            <person name="Qin H."/>
            <person name="Bao Y."/>
            <person name="Leung R.K.K."/>
            <person name="Ng P.K.S."/>
            <person name="Zou J."/>
            <person name="Zhong X.J."/>
            <person name="Ran P.X."/>
            <person name="Zhong N.S."/>
            <person name="Liu Z.G."/>
            <person name="Tsui S.K.W."/>
        </authorList>
    </citation>
    <scope>NUCLEOTIDE SEQUENCE</scope>
    <source>
        <strain evidence="4">Derf</strain>
        <tissue evidence="4">Whole organism</tissue>
    </source>
</reference>
<protein>
    <recommendedName>
        <fullName evidence="6">Histidine-rich glycoprotein-like</fullName>
    </recommendedName>
</protein>
<feature type="region of interest" description="Disordered" evidence="2">
    <location>
        <begin position="202"/>
        <end position="221"/>
    </location>
</feature>
<gene>
    <name evidence="4" type="ORF">DERF_005578</name>
</gene>
<keyword evidence="5" id="KW-1185">Reference proteome</keyword>
<feature type="coiled-coil region" evidence="1">
    <location>
        <begin position="124"/>
        <end position="173"/>
    </location>
</feature>
<comment type="caution">
    <text evidence="4">The sequence shown here is derived from an EMBL/GenBank/DDBJ whole genome shotgun (WGS) entry which is preliminary data.</text>
</comment>
<feature type="chain" id="PRO_5038069434" description="Histidine-rich glycoprotein-like" evidence="3">
    <location>
        <begin position="17"/>
        <end position="221"/>
    </location>
</feature>
<keyword evidence="3" id="KW-0732">Signal</keyword>
<evidence type="ECO:0000256" key="2">
    <source>
        <dbReference type="SAM" id="MobiDB-lite"/>
    </source>
</evidence>
<name>A0A922I5N2_DERFA</name>
<keyword evidence="1" id="KW-0175">Coiled coil</keyword>
<evidence type="ECO:0000313" key="5">
    <source>
        <dbReference type="Proteomes" id="UP000790347"/>
    </source>
</evidence>
<proteinExistence type="predicted"/>
<organism evidence="4 5">
    <name type="scientific">Dermatophagoides farinae</name>
    <name type="common">American house dust mite</name>
    <dbReference type="NCBI Taxonomy" id="6954"/>
    <lineage>
        <taxon>Eukaryota</taxon>
        <taxon>Metazoa</taxon>
        <taxon>Ecdysozoa</taxon>
        <taxon>Arthropoda</taxon>
        <taxon>Chelicerata</taxon>
        <taxon>Arachnida</taxon>
        <taxon>Acari</taxon>
        <taxon>Acariformes</taxon>
        <taxon>Sarcoptiformes</taxon>
        <taxon>Astigmata</taxon>
        <taxon>Psoroptidia</taxon>
        <taxon>Analgoidea</taxon>
        <taxon>Pyroglyphidae</taxon>
        <taxon>Dermatophagoidinae</taxon>
        <taxon>Dermatophagoides</taxon>
    </lineage>
</organism>
<dbReference type="EMBL" id="ASGP02000002">
    <property type="protein sequence ID" value="KAH9521972.1"/>
    <property type="molecule type" value="Genomic_DNA"/>
</dbReference>
<dbReference type="AlphaFoldDB" id="A0A922I5N2"/>